<keyword evidence="1" id="KW-0732">Signal</keyword>
<proteinExistence type="predicted"/>
<reference evidence="2" key="1">
    <citation type="submission" date="2020-11" db="EMBL/GenBank/DDBJ databases">
        <authorList>
            <person name="Kim M.K."/>
        </authorList>
    </citation>
    <scope>NUCLEOTIDE SEQUENCE</scope>
    <source>
        <strain evidence="2">BT350</strain>
    </source>
</reference>
<sequence length="194" mass="20294">MRRILTGILATWAAVAEAHAADVDQTGVSPRAAQTTRSSAFLSEMRLGATAQDPGGPESGSANLTAEVLSLRPLTAVDPVLNLLIPRVHLGGSLNLNGQTSFAYVGLTWTFDVTSNVFVEGSFGGAVHNGKTDPAVLHRSALGCTALFRESGTLGVRLTQDWSVMATVEHLSNAGLCSNNRGLTNVGVRVGYTF</sequence>
<dbReference type="InterPro" id="IPR018550">
    <property type="entry name" value="Lipid-A_deacylase-rel"/>
</dbReference>
<evidence type="ECO:0000256" key="1">
    <source>
        <dbReference type="SAM" id="SignalP"/>
    </source>
</evidence>
<name>A0A931BV36_9HYPH</name>
<dbReference type="AlphaFoldDB" id="A0A931BV36"/>
<evidence type="ECO:0000313" key="2">
    <source>
        <dbReference type="EMBL" id="MBF9235278.1"/>
    </source>
</evidence>
<gene>
    <name evidence="2" type="ORF">I2H38_18045</name>
</gene>
<feature type="signal peptide" evidence="1">
    <location>
        <begin position="1"/>
        <end position="20"/>
    </location>
</feature>
<dbReference type="Proteomes" id="UP000599312">
    <property type="component" value="Unassembled WGS sequence"/>
</dbReference>
<comment type="caution">
    <text evidence="2">The sequence shown here is derived from an EMBL/GenBank/DDBJ whole genome shotgun (WGS) entry which is preliminary data.</text>
</comment>
<organism evidence="2 3">
    <name type="scientific">Microvirga alba</name>
    <dbReference type="NCBI Taxonomy" id="2791025"/>
    <lineage>
        <taxon>Bacteria</taxon>
        <taxon>Pseudomonadati</taxon>
        <taxon>Pseudomonadota</taxon>
        <taxon>Alphaproteobacteria</taxon>
        <taxon>Hyphomicrobiales</taxon>
        <taxon>Methylobacteriaceae</taxon>
        <taxon>Microvirga</taxon>
    </lineage>
</organism>
<accession>A0A931BV36</accession>
<keyword evidence="2" id="KW-0378">Hydrolase</keyword>
<evidence type="ECO:0000313" key="3">
    <source>
        <dbReference type="Proteomes" id="UP000599312"/>
    </source>
</evidence>
<feature type="chain" id="PRO_5038062520" evidence="1">
    <location>
        <begin position="21"/>
        <end position="194"/>
    </location>
</feature>
<keyword evidence="3" id="KW-1185">Reference proteome</keyword>
<dbReference type="EMBL" id="JADQDO010000011">
    <property type="protein sequence ID" value="MBF9235278.1"/>
    <property type="molecule type" value="Genomic_DNA"/>
</dbReference>
<dbReference type="GO" id="GO:0016787">
    <property type="term" value="F:hydrolase activity"/>
    <property type="evidence" value="ECO:0007669"/>
    <property type="project" value="UniProtKB-KW"/>
</dbReference>
<dbReference type="Pfam" id="PF09411">
    <property type="entry name" value="PagL"/>
    <property type="match status" value="1"/>
</dbReference>
<dbReference type="RefSeq" id="WP_196273271.1">
    <property type="nucleotide sequence ID" value="NZ_JADQDO010000011.1"/>
</dbReference>
<protein>
    <submittedName>
        <fullName evidence="2">Acyloxyacyl hydrolase</fullName>
    </submittedName>
</protein>
<dbReference type="Gene3D" id="2.40.160.20">
    <property type="match status" value="1"/>
</dbReference>